<keyword evidence="2" id="KW-0813">Transport</keyword>
<protein>
    <submittedName>
        <fullName evidence="9">ABC transporter ATP-binding protein</fullName>
    </submittedName>
</protein>
<dbReference type="InterPro" id="IPR012340">
    <property type="entry name" value="NA-bd_OB-fold"/>
</dbReference>
<dbReference type="GO" id="GO:0055052">
    <property type="term" value="C:ATP-binding cassette (ABC) transporter complex, substrate-binding subunit-containing"/>
    <property type="evidence" value="ECO:0007669"/>
    <property type="project" value="TreeGrafter"/>
</dbReference>
<proteinExistence type="inferred from homology"/>
<evidence type="ECO:0000256" key="5">
    <source>
        <dbReference type="ARBA" id="ARBA00022840"/>
    </source>
</evidence>
<dbReference type="InterPro" id="IPR047641">
    <property type="entry name" value="ABC_transpr_MalK/UgpC-like"/>
</dbReference>
<dbReference type="PROSITE" id="PS50893">
    <property type="entry name" value="ABC_TRANSPORTER_2"/>
    <property type="match status" value="1"/>
</dbReference>
<evidence type="ECO:0000256" key="7">
    <source>
        <dbReference type="ARBA" id="ARBA00023136"/>
    </source>
</evidence>
<evidence type="ECO:0000313" key="9">
    <source>
        <dbReference type="EMBL" id="MCB8881236.1"/>
    </source>
</evidence>
<dbReference type="InterPro" id="IPR003439">
    <property type="entry name" value="ABC_transporter-like_ATP-bd"/>
</dbReference>
<keyword evidence="10" id="KW-1185">Reference proteome</keyword>
<comment type="similarity">
    <text evidence="1">Belongs to the ABC transporter superfamily.</text>
</comment>
<dbReference type="AlphaFoldDB" id="A0A964E495"/>
<keyword evidence="4" id="KW-0547">Nucleotide-binding</keyword>
<evidence type="ECO:0000256" key="1">
    <source>
        <dbReference type="ARBA" id="ARBA00005417"/>
    </source>
</evidence>
<dbReference type="FunFam" id="3.40.50.300:FF:000042">
    <property type="entry name" value="Maltose/maltodextrin ABC transporter, ATP-binding protein"/>
    <property type="match status" value="1"/>
</dbReference>
<organism evidence="9 10">
    <name type="scientific">Acidisoma cellulosilyticum</name>
    <dbReference type="NCBI Taxonomy" id="2802395"/>
    <lineage>
        <taxon>Bacteria</taxon>
        <taxon>Pseudomonadati</taxon>
        <taxon>Pseudomonadota</taxon>
        <taxon>Alphaproteobacteria</taxon>
        <taxon>Acetobacterales</taxon>
        <taxon>Acidocellaceae</taxon>
        <taxon>Acidisoma</taxon>
    </lineage>
</organism>
<feature type="domain" description="ABC transporter" evidence="8">
    <location>
        <begin position="4"/>
        <end position="234"/>
    </location>
</feature>
<dbReference type="EMBL" id="JAESVA010000004">
    <property type="protein sequence ID" value="MCB8881236.1"/>
    <property type="molecule type" value="Genomic_DNA"/>
</dbReference>
<evidence type="ECO:0000256" key="3">
    <source>
        <dbReference type="ARBA" id="ARBA00022475"/>
    </source>
</evidence>
<dbReference type="Proteomes" id="UP000721844">
    <property type="component" value="Unassembled WGS sequence"/>
</dbReference>
<keyword evidence="5 9" id="KW-0067">ATP-binding</keyword>
<dbReference type="Gene3D" id="2.40.50.140">
    <property type="entry name" value="Nucleic acid-binding proteins"/>
    <property type="match status" value="1"/>
</dbReference>
<evidence type="ECO:0000256" key="2">
    <source>
        <dbReference type="ARBA" id="ARBA00022448"/>
    </source>
</evidence>
<dbReference type="Gene3D" id="2.40.50.100">
    <property type="match status" value="1"/>
</dbReference>
<dbReference type="SUPFAM" id="SSF52540">
    <property type="entry name" value="P-loop containing nucleoside triphosphate hydrolases"/>
    <property type="match status" value="1"/>
</dbReference>
<dbReference type="GO" id="GO:0016887">
    <property type="term" value="F:ATP hydrolysis activity"/>
    <property type="evidence" value="ECO:0007669"/>
    <property type="project" value="InterPro"/>
</dbReference>
<dbReference type="GO" id="GO:0140359">
    <property type="term" value="F:ABC-type transporter activity"/>
    <property type="evidence" value="ECO:0007669"/>
    <property type="project" value="UniProtKB-ARBA"/>
</dbReference>
<evidence type="ECO:0000256" key="4">
    <source>
        <dbReference type="ARBA" id="ARBA00022741"/>
    </source>
</evidence>
<dbReference type="PANTHER" id="PTHR43875:SF15">
    <property type="entry name" value="TREHALOSE IMPORT ATP-BINDING PROTEIN SUGC"/>
    <property type="match status" value="1"/>
</dbReference>
<keyword evidence="3" id="KW-1003">Cell membrane</keyword>
<evidence type="ECO:0000256" key="6">
    <source>
        <dbReference type="ARBA" id="ARBA00022967"/>
    </source>
</evidence>
<dbReference type="InterPro" id="IPR008995">
    <property type="entry name" value="Mo/tungstate-bd_C_term_dom"/>
</dbReference>
<evidence type="ECO:0000259" key="8">
    <source>
        <dbReference type="PROSITE" id="PS50893"/>
    </source>
</evidence>
<reference evidence="9 10" key="1">
    <citation type="journal article" date="2021" name="Microorganisms">
        <title>Acidisoma silvae sp. nov. and Acidisomacellulosilytica sp. nov., Two Acidophilic Bacteria Isolated from Decaying Wood, Hydrolyzing Cellulose and Producing Poly-3-hydroxybutyrate.</title>
        <authorList>
            <person name="Mieszkin S."/>
            <person name="Pouder E."/>
            <person name="Uroz S."/>
            <person name="Simon-Colin C."/>
            <person name="Alain K."/>
        </authorList>
    </citation>
    <scope>NUCLEOTIDE SEQUENCE [LARGE SCALE GENOMIC DNA]</scope>
    <source>
        <strain evidence="9 10">HW T5.17</strain>
    </source>
</reference>
<dbReference type="PANTHER" id="PTHR43875">
    <property type="entry name" value="MALTODEXTRIN IMPORT ATP-BINDING PROTEIN MSMX"/>
    <property type="match status" value="1"/>
</dbReference>
<dbReference type="SMART" id="SM00382">
    <property type="entry name" value="AAA"/>
    <property type="match status" value="1"/>
</dbReference>
<name>A0A964E495_9PROT</name>
<dbReference type="SUPFAM" id="SSF50331">
    <property type="entry name" value="MOP-like"/>
    <property type="match status" value="1"/>
</dbReference>
<comment type="caution">
    <text evidence="9">The sequence shown here is derived from an EMBL/GenBank/DDBJ whole genome shotgun (WGS) entry which is preliminary data.</text>
</comment>
<accession>A0A964E495</accession>
<dbReference type="Pfam" id="PF08402">
    <property type="entry name" value="TOBE_2"/>
    <property type="match status" value="1"/>
</dbReference>
<dbReference type="InterPro" id="IPR027417">
    <property type="entry name" value="P-loop_NTPase"/>
</dbReference>
<dbReference type="InterPro" id="IPR013611">
    <property type="entry name" value="Transp-assoc_OB_typ2"/>
</dbReference>
<dbReference type="GO" id="GO:0005524">
    <property type="term" value="F:ATP binding"/>
    <property type="evidence" value="ECO:0007669"/>
    <property type="project" value="UniProtKB-KW"/>
</dbReference>
<dbReference type="Gene3D" id="3.40.50.300">
    <property type="entry name" value="P-loop containing nucleotide triphosphate hydrolases"/>
    <property type="match status" value="1"/>
</dbReference>
<sequence length="358" mass="38264">MAKIELRQIRKSYDRYVAVENLDLDIIDGEFLVMLGPSGCGKTTTLNMIAGLDYPSQGQILFDGRDVTAEPPHGRNVAMVFQSSLLYPHLTVRKNIEASLRHSKLSKAERAQRIADAARMLELEPMLDKLPSQMSGGQRQRAATAKAIVREPACFLLDEPLSALDAALRLSLRSELVNLQKRLGTTAVFVTHDQVEAMTMGDRIAVMSKGNLEQIGTPDEIYNQPASLFVATFLGSPPMNVVAGAISNGVFHAGPVAIDLAGRGIPNGPVSLGVRPQHVTVTAPDAPGAIPVTVYALEHLGRESVVIGDDATGNKLRALVDPGFHARIGDRLGIAPEAGACFFFGADGRRIAVSSSPA</sequence>
<keyword evidence="7" id="KW-0472">Membrane</keyword>
<dbReference type="Pfam" id="PF00005">
    <property type="entry name" value="ABC_tran"/>
    <property type="match status" value="1"/>
</dbReference>
<evidence type="ECO:0000313" key="10">
    <source>
        <dbReference type="Proteomes" id="UP000721844"/>
    </source>
</evidence>
<dbReference type="InterPro" id="IPR003593">
    <property type="entry name" value="AAA+_ATPase"/>
</dbReference>
<gene>
    <name evidence="9" type="ORF">ACELLULO517_13395</name>
</gene>
<dbReference type="RefSeq" id="WP_227307907.1">
    <property type="nucleotide sequence ID" value="NZ_JAESVA010000004.1"/>
</dbReference>
<keyword evidence="6" id="KW-1278">Translocase</keyword>